<keyword evidence="4 9" id="KW-0349">Heme</keyword>
<evidence type="ECO:0000256" key="4">
    <source>
        <dbReference type="ARBA" id="ARBA00022617"/>
    </source>
</evidence>
<dbReference type="PRINTS" id="PR00463">
    <property type="entry name" value="EP450I"/>
</dbReference>
<comment type="caution">
    <text evidence="11">The sequence shown here is derived from an EMBL/GenBank/DDBJ whole genome shotgun (WGS) entry which is preliminary data.</text>
</comment>
<dbReference type="EMBL" id="JABBWG010000002">
    <property type="protein sequence ID" value="KAG1826008.1"/>
    <property type="molecule type" value="Genomic_DNA"/>
</dbReference>
<evidence type="ECO:0000256" key="6">
    <source>
        <dbReference type="ARBA" id="ARBA00023002"/>
    </source>
</evidence>
<proteinExistence type="inferred from homology"/>
<keyword evidence="5 9" id="KW-0479">Metal-binding</keyword>
<accession>A0A9P7EMY8</accession>
<dbReference type="GO" id="GO:0004497">
    <property type="term" value="F:monooxygenase activity"/>
    <property type="evidence" value="ECO:0007669"/>
    <property type="project" value="UniProtKB-KW"/>
</dbReference>
<dbReference type="GO" id="GO:0020037">
    <property type="term" value="F:heme binding"/>
    <property type="evidence" value="ECO:0007669"/>
    <property type="project" value="InterPro"/>
</dbReference>
<dbReference type="PROSITE" id="PS00086">
    <property type="entry name" value="CYTOCHROME_P450"/>
    <property type="match status" value="1"/>
</dbReference>
<dbReference type="RefSeq" id="XP_041199261.1">
    <property type="nucleotide sequence ID" value="XM_041330020.1"/>
</dbReference>
<evidence type="ECO:0000256" key="8">
    <source>
        <dbReference type="ARBA" id="ARBA00023033"/>
    </source>
</evidence>
<evidence type="ECO:0000256" key="1">
    <source>
        <dbReference type="ARBA" id="ARBA00001971"/>
    </source>
</evidence>
<dbReference type="CDD" id="cd11065">
    <property type="entry name" value="CYP64-like"/>
    <property type="match status" value="1"/>
</dbReference>
<dbReference type="Pfam" id="PF00067">
    <property type="entry name" value="p450"/>
    <property type="match status" value="1"/>
</dbReference>
<organism evidence="11 12">
    <name type="scientific">Suillus subaureus</name>
    <dbReference type="NCBI Taxonomy" id="48587"/>
    <lineage>
        <taxon>Eukaryota</taxon>
        <taxon>Fungi</taxon>
        <taxon>Dikarya</taxon>
        <taxon>Basidiomycota</taxon>
        <taxon>Agaricomycotina</taxon>
        <taxon>Agaricomycetes</taxon>
        <taxon>Agaricomycetidae</taxon>
        <taxon>Boletales</taxon>
        <taxon>Suillineae</taxon>
        <taxon>Suillaceae</taxon>
        <taxon>Suillus</taxon>
    </lineage>
</organism>
<dbReference type="OrthoDB" id="3934656at2759"/>
<dbReference type="GeneID" id="64624037"/>
<dbReference type="Proteomes" id="UP000807769">
    <property type="component" value="Unassembled WGS sequence"/>
</dbReference>
<protein>
    <submittedName>
        <fullName evidence="11">Cytochrome P450</fullName>
    </submittedName>
</protein>
<dbReference type="PANTHER" id="PTHR46300">
    <property type="entry name" value="P450, PUTATIVE (EUROFUNG)-RELATED-RELATED"/>
    <property type="match status" value="1"/>
</dbReference>
<evidence type="ECO:0000313" key="12">
    <source>
        <dbReference type="Proteomes" id="UP000807769"/>
    </source>
</evidence>
<evidence type="ECO:0000256" key="3">
    <source>
        <dbReference type="ARBA" id="ARBA00010617"/>
    </source>
</evidence>
<keyword evidence="8 10" id="KW-0503">Monooxygenase</keyword>
<dbReference type="PANTHER" id="PTHR46300:SF7">
    <property type="entry name" value="P450, PUTATIVE (EUROFUNG)-RELATED"/>
    <property type="match status" value="1"/>
</dbReference>
<dbReference type="PRINTS" id="PR00385">
    <property type="entry name" value="P450"/>
</dbReference>
<comment type="similarity">
    <text evidence="3 10">Belongs to the cytochrome P450 family.</text>
</comment>
<evidence type="ECO:0000256" key="2">
    <source>
        <dbReference type="ARBA" id="ARBA00005179"/>
    </source>
</evidence>
<dbReference type="AlphaFoldDB" id="A0A9P7EMY8"/>
<feature type="binding site" description="axial binding residue" evidence="9">
    <location>
        <position position="391"/>
    </location>
    <ligand>
        <name>heme</name>
        <dbReference type="ChEBI" id="CHEBI:30413"/>
    </ligand>
    <ligandPart>
        <name>Fe</name>
        <dbReference type="ChEBI" id="CHEBI:18248"/>
    </ligandPart>
</feature>
<reference evidence="11" key="1">
    <citation type="journal article" date="2020" name="New Phytol.">
        <title>Comparative genomics reveals dynamic genome evolution in host specialist ectomycorrhizal fungi.</title>
        <authorList>
            <person name="Lofgren L.A."/>
            <person name="Nguyen N.H."/>
            <person name="Vilgalys R."/>
            <person name="Ruytinx J."/>
            <person name="Liao H.L."/>
            <person name="Branco S."/>
            <person name="Kuo A."/>
            <person name="LaButti K."/>
            <person name="Lipzen A."/>
            <person name="Andreopoulos W."/>
            <person name="Pangilinan J."/>
            <person name="Riley R."/>
            <person name="Hundley H."/>
            <person name="Na H."/>
            <person name="Barry K."/>
            <person name="Grigoriev I.V."/>
            <person name="Stajich J.E."/>
            <person name="Kennedy P.G."/>
        </authorList>
    </citation>
    <scope>NUCLEOTIDE SEQUENCE</scope>
    <source>
        <strain evidence="11">MN1</strain>
    </source>
</reference>
<dbReference type="GO" id="GO:0016705">
    <property type="term" value="F:oxidoreductase activity, acting on paired donors, with incorporation or reduction of molecular oxygen"/>
    <property type="evidence" value="ECO:0007669"/>
    <property type="project" value="InterPro"/>
</dbReference>
<gene>
    <name evidence="11" type="ORF">BJ212DRAFT_1259411</name>
</gene>
<dbReference type="Gene3D" id="1.10.630.10">
    <property type="entry name" value="Cytochrome P450"/>
    <property type="match status" value="1"/>
</dbReference>
<feature type="non-terminal residue" evidence="11">
    <location>
        <position position="1"/>
    </location>
</feature>
<dbReference type="InterPro" id="IPR036396">
    <property type="entry name" value="Cyt_P450_sf"/>
</dbReference>
<dbReference type="GO" id="GO:0005506">
    <property type="term" value="F:iron ion binding"/>
    <property type="evidence" value="ECO:0007669"/>
    <property type="project" value="InterPro"/>
</dbReference>
<evidence type="ECO:0000256" key="7">
    <source>
        <dbReference type="ARBA" id="ARBA00023004"/>
    </source>
</evidence>
<sequence length="493" mass="55396">SRPPLPPGPTPLPVLGNVLSLDSARPWLTFNAWRSAYGDIIYARVLSKPVLVVNSKEVAKDLFDRRSSIYSDRPQSIVYEAFASDFNMGFMPYGNSRWRLHRRIFHQAFHQAATPAHHAVRLRSAHKMLFSLLQDPGNYPNHFQMFTLTFMLSIIYDCEAKAKDAHVAHVITRYGDLIVDGFAPAAMMLMETFPFPDFLRASLKCIQAAHDVKEIPFQYVKERMSANDMGPCLVADALNRTSQEDDVNTTAVKEAASVAFTGMQTTATLLVFFLAMVLNPEVQAKAQAEIDRVVGKNRLPDFDDRPALPYLEAVLRETLRWHPVIPMSVPHATTTSDIYNGYFIPKGLAMTHDATKYPSPDEFKPKRFFQDDGSLNSDTMRLGFGWGPRICVGRHVVDASLWIAIANFLAFFSAHKALDEHGMEIPIVPNHPETFPCRILPRFPSVSLKTLTCSTNLGPFYRPHLAFSNTNIQWQGNYDCGVVSSVQPDSFLP</sequence>
<evidence type="ECO:0000256" key="5">
    <source>
        <dbReference type="ARBA" id="ARBA00022723"/>
    </source>
</evidence>
<evidence type="ECO:0000256" key="9">
    <source>
        <dbReference type="PIRSR" id="PIRSR602401-1"/>
    </source>
</evidence>
<dbReference type="InterPro" id="IPR001128">
    <property type="entry name" value="Cyt_P450"/>
</dbReference>
<comment type="pathway">
    <text evidence="2">Secondary metabolite biosynthesis.</text>
</comment>
<name>A0A9P7EMY8_9AGAM</name>
<keyword evidence="6 10" id="KW-0560">Oxidoreductase</keyword>
<dbReference type="InterPro" id="IPR050364">
    <property type="entry name" value="Cytochrome_P450_fung"/>
</dbReference>
<dbReference type="SUPFAM" id="SSF48264">
    <property type="entry name" value="Cytochrome P450"/>
    <property type="match status" value="1"/>
</dbReference>
<evidence type="ECO:0000313" key="11">
    <source>
        <dbReference type="EMBL" id="KAG1826008.1"/>
    </source>
</evidence>
<dbReference type="InterPro" id="IPR017972">
    <property type="entry name" value="Cyt_P450_CS"/>
</dbReference>
<dbReference type="InterPro" id="IPR002401">
    <property type="entry name" value="Cyt_P450_E_grp-I"/>
</dbReference>
<keyword evidence="7 9" id="KW-0408">Iron</keyword>
<comment type="cofactor">
    <cofactor evidence="1 9">
        <name>heme</name>
        <dbReference type="ChEBI" id="CHEBI:30413"/>
    </cofactor>
</comment>
<keyword evidence="12" id="KW-1185">Reference proteome</keyword>
<evidence type="ECO:0000256" key="10">
    <source>
        <dbReference type="RuleBase" id="RU000461"/>
    </source>
</evidence>